<evidence type="ECO:0000313" key="1">
    <source>
        <dbReference type="EMBL" id="TFK55506.1"/>
    </source>
</evidence>
<accession>A0A5C3NGA1</accession>
<dbReference type="EMBL" id="ML213504">
    <property type="protein sequence ID" value="TFK55506.1"/>
    <property type="molecule type" value="Genomic_DNA"/>
</dbReference>
<dbReference type="AlphaFoldDB" id="A0A5C3NGA1"/>
<organism evidence="1 2">
    <name type="scientific">Heliocybe sulcata</name>
    <dbReference type="NCBI Taxonomy" id="5364"/>
    <lineage>
        <taxon>Eukaryota</taxon>
        <taxon>Fungi</taxon>
        <taxon>Dikarya</taxon>
        <taxon>Basidiomycota</taxon>
        <taxon>Agaricomycotina</taxon>
        <taxon>Agaricomycetes</taxon>
        <taxon>Gloeophyllales</taxon>
        <taxon>Gloeophyllaceae</taxon>
        <taxon>Heliocybe</taxon>
    </lineage>
</organism>
<protein>
    <submittedName>
        <fullName evidence="1">Uncharacterized protein</fullName>
    </submittedName>
</protein>
<evidence type="ECO:0000313" key="2">
    <source>
        <dbReference type="Proteomes" id="UP000305948"/>
    </source>
</evidence>
<proteinExistence type="predicted"/>
<gene>
    <name evidence="1" type="ORF">OE88DRAFT_627596</name>
</gene>
<dbReference type="Proteomes" id="UP000305948">
    <property type="component" value="Unassembled WGS sequence"/>
</dbReference>
<sequence length="144" mass="15940">MPYDSTMPTVDFSATSTRCATPVNSPPIHVLPLKELAAQKQPIRVELDACEDPKNMSLLHKWVIVSVISMSALCVTCNSGVAPSTEYGIQCEFNISAKWATPAELIQGLRHRRILRHCCHLIDRIMGVRILGLRPRQHAIPSNG</sequence>
<reference evidence="1 2" key="1">
    <citation type="journal article" date="2019" name="Nat. Ecol. Evol.">
        <title>Megaphylogeny resolves global patterns of mushroom evolution.</title>
        <authorList>
            <person name="Varga T."/>
            <person name="Krizsan K."/>
            <person name="Foldi C."/>
            <person name="Dima B."/>
            <person name="Sanchez-Garcia M."/>
            <person name="Sanchez-Ramirez S."/>
            <person name="Szollosi G.J."/>
            <person name="Szarkandi J.G."/>
            <person name="Papp V."/>
            <person name="Albert L."/>
            <person name="Andreopoulos W."/>
            <person name="Angelini C."/>
            <person name="Antonin V."/>
            <person name="Barry K.W."/>
            <person name="Bougher N.L."/>
            <person name="Buchanan P."/>
            <person name="Buyck B."/>
            <person name="Bense V."/>
            <person name="Catcheside P."/>
            <person name="Chovatia M."/>
            <person name="Cooper J."/>
            <person name="Damon W."/>
            <person name="Desjardin D."/>
            <person name="Finy P."/>
            <person name="Geml J."/>
            <person name="Haridas S."/>
            <person name="Hughes K."/>
            <person name="Justo A."/>
            <person name="Karasinski D."/>
            <person name="Kautmanova I."/>
            <person name="Kiss B."/>
            <person name="Kocsube S."/>
            <person name="Kotiranta H."/>
            <person name="LaButti K.M."/>
            <person name="Lechner B.E."/>
            <person name="Liimatainen K."/>
            <person name="Lipzen A."/>
            <person name="Lukacs Z."/>
            <person name="Mihaltcheva S."/>
            <person name="Morgado L.N."/>
            <person name="Niskanen T."/>
            <person name="Noordeloos M.E."/>
            <person name="Ohm R.A."/>
            <person name="Ortiz-Santana B."/>
            <person name="Ovrebo C."/>
            <person name="Racz N."/>
            <person name="Riley R."/>
            <person name="Savchenko A."/>
            <person name="Shiryaev A."/>
            <person name="Soop K."/>
            <person name="Spirin V."/>
            <person name="Szebenyi C."/>
            <person name="Tomsovsky M."/>
            <person name="Tulloss R.E."/>
            <person name="Uehling J."/>
            <person name="Grigoriev I.V."/>
            <person name="Vagvolgyi C."/>
            <person name="Papp T."/>
            <person name="Martin F.M."/>
            <person name="Miettinen O."/>
            <person name="Hibbett D.S."/>
            <person name="Nagy L.G."/>
        </authorList>
    </citation>
    <scope>NUCLEOTIDE SEQUENCE [LARGE SCALE GENOMIC DNA]</scope>
    <source>
        <strain evidence="1 2">OMC1185</strain>
    </source>
</reference>
<name>A0A5C3NGA1_9AGAM</name>
<keyword evidence="2" id="KW-1185">Reference proteome</keyword>
<dbReference type="STRING" id="5364.A0A5C3NGA1"/>